<dbReference type="AlphaFoldDB" id="A0AA38L937"/>
<sequence>MVIKRGNDVNNPPPGGQVATSQKLDDILVSLFDTRDHLVVLENQSPLVDNANLGNLCVDNNNLKLPDHPKNKKARVVTELTNDIKRISPPNFYGTTLGDGAENWISEMEKFFAIRNFSEETKAIWELISFAMKHLHGGRAI</sequence>
<evidence type="ECO:0000313" key="3">
    <source>
        <dbReference type="Proteomes" id="UP000824469"/>
    </source>
</evidence>
<protein>
    <submittedName>
        <fullName evidence="2">Uncharacterized protein</fullName>
    </submittedName>
</protein>
<evidence type="ECO:0000313" key="2">
    <source>
        <dbReference type="EMBL" id="KAH9312022.1"/>
    </source>
</evidence>
<accession>A0AA38L937</accession>
<comment type="caution">
    <text evidence="2">The sequence shown here is derived from an EMBL/GenBank/DDBJ whole genome shotgun (WGS) entry which is preliminary data.</text>
</comment>
<dbReference type="Proteomes" id="UP000824469">
    <property type="component" value="Unassembled WGS sequence"/>
</dbReference>
<name>A0AA38L937_TAXCH</name>
<dbReference type="EMBL" id="JAHRHJ020000006">
    <property type="protein sequence ID" value="KAH9312022.1"/>
    <property type="molecule type" value="Genomic_DNA"/>
</dbReference>
<organism evidence="2 3">
    <name type="scientific">Taxus chinensis</name>
    <name type="common">Chinese yew</name>
    <name type="synonym">Taxus wallichiana var. chinensis</name>
    <dbReference type="NCBI Taxonomy" id="29808"/>
    <lineage>
        <taxon>Eukaryota</taxon>
        <taxon>Viridiplantae</taxon>
        <taxon>Streptophyta</taxon>
        <taxon>Embryophyta</taxon>
        <taxon>Tracheophyta</taxon>
        <taxon>Spermatophyta</taxon>
        <taxon>Pinopsida</taxon>
        <taxon>Pinidae</taxon>
        <taxon>Conifers II</taxon>
        <taxon>Cupressales</taxon>
        <taxon>Taxaceae</taxon>
        <taxon>Taxus</taxon>
    </lineage>
</organism>
<reference evidence="2 3" key="1">
    <citation type="journal article" date="2021" name="Nat. Plants">
        <title>The Taxus genome provides insights into paclitaxel biosynthesis.</title>
        <authorList>
            <person name="Xiong X."/>
            <person name="Gou J."/>
            <person name="Liao Q."/>
            <person name="Li Y."/>
            <person name="Zhou Q."/>
            <person name="Bi G."/>
            <person name="Li C."/>
            <person name="Du R."/>
            <person name="Wang X."/>
            <person name="Sun T."/>
            <person name="Guo L."/>
            <person name="Liang H."/>
            <person name="Lu P."/>
            <person name="Wu Y."/>
            <person name="Zhang Z."/>
            <person name="Ro D.K."/>
            <person name="Shang Y."/>
            <person name="Huang S."/>
            <person name="Yan J."/>
        </authorList>
    </citation>
    <scope>NUCLEOTIDE SEQUENCE [LARGE SCALE GENOMIC DNA]</scope>
    <source>
        <strain evidence="2">Ta-2019</strain>
    </source>
</reference>
<gene>
    <name evidence="2" type="ORF">KI387_027057</name>
</gene>
<feature type="region of interest" description="Disordered" evidence="1">
    <location>
        <begin position="1"/>
        <end position="20"/>
    </location>
</feature>
<keyword evidence="3" id="KW-1185">Reference proteome</keyword>
<feature type="non-terminal residue" evidence="2">
    <location>
        <position position="141"/>
    </location>
</feature>
<proteinExistence type="predicted"/>
<evidence type="ECO:0000256" key="1">
    <source>
        <dbReference type="SAM" id="MobiDB-lite"/>
    </source>
</evidence>